<reference evidence="17 18" key="1">
    <citation type="submission" date="2019-07" db="EMBL/GenBank/DDBJ databases">
        <title>Genomic Encyclopedia of Type Strains, Phase III (KMG-III): the genomes of soil and plant-associated and newly described type strains.</title>
        <authorList>
            <person name="Whitman W."/>
        </authorList>
    </citation>
    <scope>NUCLEOTIDE SEQUENCE [LARGE SCALE GENOMIC DNA]</scope>
    <source>
        <strain evidence="17 18">BL24</strain>
    </source>
</reference>
<evidence type="ECO:0000313" key="17">
    <source>
        <dbReference type="EMBL" id="TYP70216.1"/>
    </source>
</evidence>
<dbReference type="InterPro" id="IPR010559">
    <property type="entry name" value="Sig_transdc_His_kin_internal"/>
</dbReference>
<evidence type="ECO:0000313" key="18">
    <source>
        <dbReference type="Proteomes" id="UP000323257"/>
    </source>
</evidence>
<keyword evidence="4" id="KW-1003">Cell membrane</keyword>
<feature type="transmembrane region" description="Helical" evidence="15">
    <location>
        <begin position="177"/>
        <end position="196"/>
    </location>
</feature>
<evidence type="ECO:0000256" key="6">
    <source>
        <dbReference type="ARBA" id="ARBA00022679"/>
    </source>
</evidence>
<keyword evidence="6" id="KW-0808">Transferase</keyword>
<dbReference type="InterPro" id="IPR004358">
    <property type="entry name" value="Sig_transdc_His_kin-like_C"/>
</dbReference>
<dbReference type="RefSeq" id="WP_148932565.1">
    <property type="nucleotide sequence ID" value="NZ_VNHS01000012.1"/>
</dbReference>
<dbReference type="GO" id="GO:0000155">
    <property type="term" value="F:phosphorelay sensor kinase activity"/>
    <property type="evidence" value="ECO:0007669"/>
    <property type="project" value="InterPro"/>
</dbReference>
<comment type="subcellular location">
    <subcellularLocation>
        <location evidence="2">Cell membrane</location>
        <topology evidence="2">Multi-pass membrane protein</topology>
    </subcellularLocation>
</comment>
<keyword evidence="9 17" id="KW-0418">Kinase</keyword>
<evidence type="ECO:0000256" key="10">
    <source>
        <dbReference type="ARBA" id="ARBA00022840"/>
    </source>
</evidence>
<evidence type="ECO:0000256" key="8">
    <source>
        <dbReference type="ARBA" id="ARBA00022741"/>
    </source>
</evidence>
<dbReference type="InterPro" id="IPR003660">
    <property type="entry name" value="HAMP_dom"/>
</dbReference>
<dbReference type="AlphaFoldDB" id="A0A5S5BV73"/>
<sequence length="517" mass="56048">MSIRKKLLLFIPLLVLLANTVAFLLFESAHVVQDSYRILLDRVLGIRRCAEAAESQLTAMYRYLADPAPAARYALRQAEAASSKAADELAASAAEPFGNEAAFVAYGRLLATLTEQTSAALTDEAAGGEISLSRYEAAEETAGFIREAGAELVDLELAAYEPLYTEAQRQSERMNRLGLAVFAVHTLLGIALALWISRSVSRPVARLVDWAGRITASGAAEVPPPPSDARDEMGKLTDAFGRMLGALERSSRIEKEAAEKDRLVKELELAALQSQINPHFLFNTLNVLSKLALMEGADRTSDLIVSMSSMLRYNLRSLDQPVRIRDELAHVREYIVIQQARFRDRVRFEVGADEAALDLAIPALTLQPLLENAFMHGIEGLERGAVISLLIRWDEGGARITVADNGRGMPPEVRAALLQASGGERGGERGGEEDERSAEETLSGSDGIGLVGWTRPADKVKADGSAGPGSIASTGLGTRNVFRRLRLFYGEAGLVEIDSEPAQGTRIKLRIPARGKE</sequence>
<dbReference type="InterPro" id="IPR036890">
    <property type="entry name" value="HATPase_C_sf"/>
</dbReference>
<evidence type="ECO:0000256" key="12">
    <source>
        <dbReference type="ARBA" id="ARBA00023012"/>
    </source>
</evidence>
<accession>A0A5S5BV73</accession>
<evidence type="ECO:0000256" key="9">
    <source>
        <dbReference type="ARBA" id="ARBA00022777"/>
    </source>
</evidence>
<dbReference type="Pfam" id="PF02518">
    <property type="entry name" value="HATPase_c"/>
    <property type="match status" value="1"/>
</dbReference>
<dbReference type="PRINTS" id="PR00344">
    <property type="entry name" value="BCTRLSENSOR"/>
</dbReference>
<evidence type="ECO:0000256" key="4">
    <source>
        <dbReference type="ARBA" id="ARBA00022475"/>
    </source>
</evidence>
<dbReference type="EC" id="2.7.13.3" evidence="3"/>
<keyword evidence="10" id="KW-0067">ATP-binding</keyword>
<evidence type="ECO:0000256" key="11">
    <source>
        <dbReference type="ARBA" id="ARBA00022989"/>
    </source>
</evidence>
<dbReference type="SMART" id="SM00387">
    <property type="entry name" value="HATPase_c"/>
    <property type="match status" value="1"/>
</dbReference>
<evidence type="ECO:0000256" key="5">
    <source>
        <dbReference type="ARBA" id="ARBA00022553"/>
    </source>
</evidence>
<dbReference type="SUPFAM" id="SSF158472">
    <property type="entry name" value="HAMP domain-like"/>
    <property type="match status" value="1"/>
</dbReference>
<keyword evidence="18" id="KW-1185">Reference proteome</keyword>
<dbReference type="Pfam" id="PF06580">
    <property type="entry name" value="His_kinase"/>
    <property type="match status" value="1"/>
</dbReference>
<dbReference type="GO" id="GO:0005886">
    <property type="term" value="C:plasma membrane"/>
    <property type="evidence" value="ECO:0007669"/>
    <property type="project" value="UniProtKB-SubCell"/>
</dbReference>
<dbReference type="Pfam" id="PF00672">
    <property type="entry name" value="HAMP"/>
    <property type="match status" value="1"/>
</dbReference>
<gene>
    <name evidence="17" type="ORF">BCM02_112196</name>
</gene>
<evidence type="ECO:0000259" key="16">
    <source>
        <dbReference type="PROSITE" id="PS50885"/>
    </source>
</evidence>
<evidence type="ECO:0000256" key="13">
    <source>
        <dbReference type="ARBA" id="ARBA00023136"/>
    </source>
</evidence>
<keyword evidence="7 15" id="KW-0812">Transmembrane</keyword>
<dbReference type="PANTHER" id="PTHR34220:SF11">
    <property type="entry name" value="SENSOR PROTEIN KINASE HPTS"/>
    <property type="match status" value="1"/>
</dbReference>
<dbReference type="SUPFAM" id="SSF55874">
    <property type="entry name" value="ATPase domain of HSP90 chaperone/DNA topoisomerase II/histidine kinase"/>
    <property type="match status" value="1"/>
</dbReference>
<dbReference type="Proteomes" id="UP000323257">
    <property type="component" value="Unassembled WGS sequence"/>
</dbReference>
<dbReference type="InterPro" id="IPR050640">
    <property type="entry name" value="Bact_2-comp_sensor_kinase"/>
</dbReference>
<evidence type="ECO:0000256" key="14">
    <source>
        <dbReference type="SAM" id="MobiDB-lite"/>
    </source>
</evidence>
<evidence type="ECO:0000256" key="2">
    <source>
        <dbReference type="ARBA" id="ARBA00004651"/>
    </source>
</evidence>
<evidence type="ECO:0000256" key="15">
    <source>
        <dbReference type="SAM" id="Phobius"/>
    </source>
</evidence>
<evidence type="ECO:0000256" key="7">
    <source>
        <dbReference type="ARBA" id="ARBA00022692"/>
    </source>
</evidence>
<dbReference type="Gene3D" id="3.30.565.10">
    <property type="entry name" value="Histidine kinase-like ATPase, C-terminal domain"/>
    <property type="match status" value="1"/>
</dbReference>
<dbReference type="InterPro" id="IPR003594">
    <property type="entry name" value="HATPase_dom"/>
</dbReference>
<dbReference type="PROSITE" id="PS50885">
    <property type="entry name" value="HAMP"/>
    <property type="match status" value="1"/>
</dbReference>
<keyword evidence="8" id="KW-0547">Nucleotide-binding</keyword>
<name>A0A5S5BV73_9BACL</name>
<keyword evidence="12" id="KW-0902">Two-component regulatory system</keyword>
<dbReference type="PANTHER" id="PTHR34220">
    <property type="entry name" value="SENSOR HISTIDINE KINASE YPDA"/>
    <property type="match status" value="1"/>
</dbReference>
<evidence type="ECO:0000256" key="1">
    <source>
        <dbReference type="ARBA" id="ARBA00000085"/>
    </source>
</evidence>
<dbReference type="EMBL" id="VNHS01000012">
    <property type="protein sequence ID" value="TYP70216.1"/>
    <property type="molecule type" value="Genomic_DNA"/>
</dbReference>
<feature type="region of interest" description="Disordered" evidence="14">
    <location>
        <begin position="420"/>
        <end position="451"/>
    </location>
</feature>
<comment type="caution">
    <text evidence="17">The sequence shown here is derived from an EMBL/GenBank/DDBJ whole genome shotgun (WGS) entry which is preliminary data.</text>
</comment>
<keyword evidence="5" id="KW-0597">Phosphoprotein</keyword>
<comment type="catalytic activity">
    <reaction evidence="1">
        <text>ATP + protein L-histidine = ADP + protein N-phospho-L-histidine.</text>
        <dbReference type="EC" id="2.7.13.3"/>
    </reaction>
</comment>
<protein>
    <recommendedName>
        <fullName evidence="3">histidine kinase</fullName>
        <ecNumber evidence="3">2.7.13.3</ecNumber>
    </recommendedName>
</protein>
<keyword evidence="13 15" id="KW-0472">Membrane</keyword>
<dbReference type="Gene3D" id="6.10.340.10">
    <property type="match status" value="1"/>
</dbReference>
<keyword evidence="11 15" id="KW-1133">Transmembrane helix</keyword>
<dbReference type="SMART" id="SM00304">
    <property type="entry name" value="HAMP"/>
    <property type="match status" value="1"/>
</dbReference>
<proteinExistence type="predicted"/>
<feature type="domain" description="HAMP" evidence="16">
    <location>
        <begin position="198"/>
        <end position="252"/>
    </location>
</feature>
<evidence type="ECO:0000256" key="3">
    <source>
        <dbReference type="ARBA" id="ARBA00012438"/>
    </source>
</evidence>
<organism evidence="17 18">
    <name type="scientific">Paenibacillus methanolicus</name>
    <dbReference type="NCBI Taxonomy" id="582686"/>
    <lineage>
        <taxon>Bacteria</taxon>
        <taxon>Bacillati</taxon>
        <taxon>Bacillota</taxon>
        <taxon>Bacilli</taxon>
        <taxon>Bacillales</taxon>
        <taxon>Paenibacillaceae</taxon>
        <taxon>Paenibacillus</taxon>
    </lineage>
</organism>
<dbReference type="OrthoDB" id="9776552at2"/>